<evidence type="ECO:0000313" key="6">
    <source>
        <dbReference type="EMBL" id="CAH0369195.1"/>
    </source>
</evidence>
<evidence type="ECO:0000256" key="3">
    <source>
        <dbReference type="ARBA" id="ARBA00022833"/>
    </source>
</evidence>
<evidence type="ECO:0000256" key="4">
    <source>
        <dbReference type="PROSITE-ProRule" id="PRU00322"/>
    </source>
</evidence>
<dbReference type="GO" id="GO:0006281">
    <property type="term" value="P:DNA repair"/>
    <property type="evidence" value="ECO:0007669"/>
    <property type="project" value="TreeGrafter"/>
</dbReference>
<evidence type="ECO:0000313" key="7">
    <source>
        <dbReference type="Proteomes" id="UP000789595"/>
    </source>
</evidence>
<dbReference type="GO" id="GO:0008270">
    <property type="term" value="F:zinc ion binding"/>
    <property type="evidence" value="ECO:0007669"/>
    <property type="project" value="UniProtKB-KW"/>
</dbReference>
<dbReference type="PANTHER" id="PTHR46622:SF1">
    <property type="entry name" value="DNA-DEPENDENT METALLOPROTEASE WSS1"/>
    <property type="match status" value="1"/>
</dbReference>
<keyword evidence="3" id="KW-0862">Zinc</keyword>
<dbReference type="SMART" id="SM00547">
    <property type="entry name" value="ZnF_RBZ"/>
    <property type="match status" value="2"/>
</dbReference>
<feature type="domain" description="RanBP2-type" evidence="5">
    <location>
        <begin position="411"/>
        <end position="436"/>
    </location>
</feature>
<dbReference type="GO" id="GO:0005634">
    <property type="term" value="C:nucleus"/>
    <property type="evidence" value="ECO:0007669"/>
    <property type="project" value="TreeGrafter"/>
</dbReference>
<dbReference type="AlphaFoldDB" id="A0A8J2WHY6"/>
<dbReference type="InterPro" id="IPR001876">
    <property type="entry name" value="Znf_RanBP2"/>
</dbReference>
<dbReference type="InterPro" id="IPR053000">
    <property type="entry name" value="WSS1-like_metalloprotease"/>
</dbReference>
<reference evidence="6" key="1">
    <citation type="submission" date="2021-11" db="EMBL/GenBank/DDBJ databases">
        <authorList>
            <consortium name="Genoscope - CEA"/>
            <person name="William W."/>
        </authorList>
    </citation>
    <scope>NUCLEOTIDE SEQUENCE</scope>
</reference>
<protein>
    <recommendedName>
        <fullName evidence="5">RanBP2-type domain-containing protein</fullName>
    </recommendedName>
</protein>
<evidence type="ECO:0000256" key="1">
    <source>
        <dbReference type="ARBA" id="ARBA00022723"/>
    </source>
</evidence>
<dbReference type="PANTHER" id="PTHR46622">
    <property type="entry name" value="DNA-DEPENDENT METALLOPROTEASE WSS1"/>
    <property type="match status" value="1"/>
</dbReference>
<dbReference type="InterPro" id="IPR036877">
    <property type="entry name" value="SUI1_dom_sf"/>
</dbReference>
<dbReference type="Pfam" id="PF00641">
    <property type="entry name" value="Zn_ribbon_RanBP"/>
    <property type="match status" value="1"/>
</dbReference>
<dbReference type="SUPFAM" id="SSF55159">
    <property type="entry name" value="eIF1-like"/>
    <property type="match status" value="1"/>
</dbReference>
<gene>
    <name evidence="6" type="ORF">PECAL_2P23080</name>
</gene>
<dbReference type="PROSITE" id="PS01358">
    <property type="entry name" value="ZF_RANBP2_1"/>
    <property type="match status" value="2"/>
</dbReference>
<accession>A0A8J2WHY6</accession>
<evidence type="ECO:0000259" key="5">
    <source>
        <dbReference type="PROSITE" id="PS50199"/>
    </source>
</evidence>
<keyword evidence="2 4" id="KW-0863">Zinc-finger</keyword>
<dbReference type="EMBL" id="CAKKNE010000002">
    <property type="protein sequence ID" value="CAH0369195.1"/>
    <property type="molecule type" value="Genomic_DNA"/>
</dbReference>
<name>A0A8J2WHY6_9STRA</name>
<keyword evidence="7" id="KW-1185">Reference proteome</keyword>
<dbReference type="PROSITE" id="PS50199">
    <property type="entry name" value="ZF_RANBP2_2"/>
    <property type="match status" value="2"/>
</dbReference>
<keyword evidence="1" id="KW-0479">Metal-binding</keyword>
<dbReference type="GO" id="GO:0003743">
    <property type="term" value="F:translation initiation factor activity"/>
    <property type="evidence" value="ECO:0007669"/>
    <property type="project" value="InterPro"/>
</dbReference>
<dbReference type="Gene3D" id="4.10.1060.10">
    <property type="entry name" value="Zinc finger, RanBP2-type"/>
    <property type="match status" value="2"/>
</dbReference>
<comment type="caution">
    <text evidence="6">The sequence shown here is derived from an EMBL/GenBank/DDBJ whole genome shotgun (WGS) entry which is preliminary data.</text>
</comment>
<evidence type="ECO:0000256" key="2">
    <source>
        <dbReference type="ARBA" id="ARBA00022771"/>
    </source>
</evidence>
<organism evidence="6 7">
    <name type="scientific">Pelagomonas calceolata</name>
    <dbReference type="NCBI Taxonomy" id="35677"/>
    <lineage>
        <taxon>Eukaryota</taxon>
        <taxon>Sar</taxon>
        <taxon>Stramenopiles</taxon>
        <taxon>Ochrophyta</taxon>
        <taxon>Pelagophyceae</taxon>
        <taxon>Pelagomonadales</taxon>
        <taxon>Pelagomonadaceae</taxon>
        <taxon>Pelagomonas</taxon>
    </lineage>
</organism>
<dbReference type="Gene3D" id="3.30.780.10">
    <property type="entry name" value="SUI1-like domain"/>
    <property type="match status" value="1"/>
</dbReference>
<dbReference type="Proteomes" id="UP000789595">
    <property type="component" value="Unassembled WGS sequence"/>
</dbReference>
<feature type="domain" description="RanBP2-type" evidence="5">
    <location>
        <begin position="468"/>
        <end position="498"/>
    </location>
</feature>
<proteinExistence type="predicted"/>
<dbReference type="GO" id="GO:0008237">
    <property type="term" value="F:metallopeptidase activity"/>
    <property type="evidence" value="ECO:0007669"/>
    <property type="project" value="TreeGrafter"/>
</dbReference>
<sequence>MAEAPAWRVRGTKKGDWPIDVEKRTHHTVTCIRNVSGDAHALCTELQDALGAGGTVRGSVVELQGAHTDRCIAFLSARRRHVAGIRAALLPDDDDDEEIPLEVKSERRKPRWDATRKMIGKHEPPRATAAQTAQALQSGVCPLDFSLVSFRDACAIWWRCTCPKPDPRWLEPGDDAAPFYDPKLDGPTAVVRDVCEVFTLSSVSRVDAEAPHKNERARKMEARAHARQAERDRRSAAAARRREPVVQASSRAFAAKSRNAWLDDDDVNEGLGRLEDDWSEEEDIWDDDKEEWRAAEAAASGADATRDIADWNAAVRAAHDERARAGAFLENRAPVVDKVDASQLSDDAVLARADSKGWSETYVGLLMDSLGGRFQDLEPTLWRKVLALVSSGADAHDAVLSALADVLRPAWACAACTLENEGAADFCVVCATPRGALESAPPPARPAPSYEDFVEEPALVDRRFDVEEPSTEWTCAVCTLRNRAEHLACDVCGAERDAA</sequence>